<protein>
    <submittedName>
        <fullName evidence="8">DUF647-domain-containing protein</fullName>
    </submittedName>
</protein>
<evidence type="ECO:0000256" key="3">
    <source>
        <dbReference type="ARBA" id="ARBA00022692"/>
    </source>
</evidence>
<evidence type="ECO:0000259" key="7">
    <source>
        <dbReference type="Pfam" id="PF24160"/>
    </source>
</evidence>
<dbReference type="PANTHER" id="PTHR12770">
    <property type="entry name" value="RUS1 FAMILY PROTEIN C16ORF58"/>
    <property type="match status" value="1"/>
</dbReference>
<evidence type="ECO:0000256" key="1">
    <source>
        <dbReference type="ARBA" id="ARBA00004370"/>
    </source>
</evidence>
<comment type="similarity">
    <text evidence="2">Belongs to the RUS1 family.</text>
</comment>
<dbReference type="AlphaFoldDB" id="A0A317SWW7"/>
<evidence type="ECO:0000256" key="5">
    <source>
        <dbReference type="ARBA" id="ARBA00023136"/>
    </source>
</evidence>
<dbReference type="PANTHER" id="PTHR12770:SF31">
    <property type="entry name" value="RUS FAMILY MEMBER 1"/>
    <property type="match status" value="1"/>
</dbReference>
<keyword evidence="5" id="KW-0472">Membrane</keyword>
<keyword evidence="3" id="KW-0812">Transmembrane</keyword>
<evidence type="ECO:0000256" key="2">
    <source>
        <dbReference type="ARBA" id="ARBA00007558"/>
    </source>
</evidence>
<dbReference type="Proteomes" id="UP000246991">
    <property type="component" value="Unassembled WGS sequence"/>
</dbReference>
<comment type="caution">
    <text evidence="8">The sequence shown here is derived from an EMBL/GenBank/DDBJ whole genome shotgun (WGS) entry which is preliminary data.</text>
</comment>
<evidence type="ECO:0000256" key="4">
    <source>
        <dbReference type="ARBA" id="ARBA00022989"/>
    </source>
</evidence>
<dbReference type="OrthoDB" id="364779at2759"/>
<dbReference type="Pfam" id="PF24160">
    <property type="entry name" value="UVB_sens_C"/>
    <property type="match status" value="1"/>
</dbReference>
<evidence type="ECO:0000313" key="8">
    <source>
        <dbReference type="EMBL" id="PWW78928.1"/>
    </source>
</evidence>
<sequence>MAPQTPGIEFYERDESGSITATATYAPGEGKDGIKVIDSLQAFSSSIAGLLSSRAVLEGFGVGDANASATGALLLTIAQDCVSRLATILFAHRFGPALEAETKRYRLAADVFNDSAMILDCLSPAFPRSVRILMLCCSGSLRAACGVAGGGSKASLSVHFARSGNVGELNAKDSSQETVIGLMGMLAGSFVVSHISSTWATWLSLALLLAVHLGTNFKAVTAVALRTLNRQRTNVVCSDFFDTGNILTPRQAARRERIFEKDGVLRWGESRVLGNAEIGVKLTALIRSLRQSPGRKREGEEGVSLVELANVFQNEKYLLWYDVQKRLVTICLKEKVSPEGQLKSWVHALVLAREIRHRWPKEGADNSNRLSQQALLDTVGKTLDDIGMSFTPMLQRLREAGWDLGVAVLETVPGYRVGVRPVEIIGAGKDRDDIIAKGGGEAKKDI</sequence>
<reference evidence="8 9" key="1">
    <citation type="submission" date="2018-03" db="EMBL/GenBank/DDBJ databases">
        <title>Genomes of Pezizomycetes fungi and the evolution of truffles.</title>
        <authorList>
            <person name="Murat C."/>
            <person name="Payen T."/>
            <person name="Noel B."/>
            <person name="Kuo A."/>
            <person name="Martin F.M."/>
        </authorList>
    </citation>
    <scope>NUCLEOTIDE SEQUENCE [LARGE SCALE GENOMIC DNA]</scope>
    <source>
        <strain evidence="8">091103-1</strain>
    </source>
</reference>
<dbReference type="InterPro" id="IPR054549">
    <property type="entry name" value="UVB_sens_RUS_dom"/>
</dbReference>
<feature type="domain" description="Root UVB sensitive protein C-terminal" evidence="7">
    <location>
        <begin position="276"/>
        <end position="410"/>
    </location>
</feature>
<evidence type="ECO:0000259" key="6">
    <source>
        <dbReference type="Pfam" id="PF04884"/>
    </source>
</evidence>
<feature type="domain" description="Protein root UVB sensitive/RUS" evidence="6">
    <location>
        <begin position="37"/>
        <end position="243"/>
    </location>
</feature>
<gene>
    <name evidence="8" type="ORF">C7212DRAFT_356177</name>
</gene>
<organism evidence="8 9">
    <name type="scientific">Tuber magnatum</name>
    <name type="common">white Piedmont truffle</name>
    <dbReference type="NCBI Taxonomy" id="42249"/>
    <lineage>
        <taxon>Eukaryota</taxon>
        <taxon>Fungi</taxon>
        <taxon>Dikarya</taxon>
        <taxon>Ascomycota</taxon>
        <taxon>Pezizomycotina</taxon>
        <taxon>Pezizomycetes</taxon>
        <taxon>Pezizales</taxon>
        <taxon>Tuberaceae</taxon>
        <taxon>Tuber</taxon>
    </lineage>
</organism>
<name>A0A317SWW7_9PEZI</name>
<keyword evidence="9" id="KW-1185">Reference proteome</keyword>
<keyword evidence="4" id="KW-1133">Transmembrane helix</keyword>
<dbReference type="InterPro" id="IPR055412">
    <property type="entry name" value="UVB_sens_C"/>
</dbReference>
<evidence type="ECO:0000313" key="9">
    <source>
        <dbReference type="Proteomes" id="UP000246991"/>
    </source>
</evidence>
<dbReference type="InterPro" id="IPR006968">
    <property type="entry name" value="RUS_fam"/>
</dbReference>
<accession>A0A317SWW7</accession>
<dbReference type="EMBL" id="PYWC01000011">
    <property type="protein sequence ID" value="PWW78928.1"/>
    <property type="molecule type" value="Genomic_DNA"/>
</dbReference>
<proteinExistence type="inferred from homology"/>
<comment type="subcellular location">
    <subcellularLocation>
        <location evidence="1">Membrane</location>
    </subcellularLocation>
</comment>
<dbReference type="Pfam" id="PF04884">
    <property type="entry name" value="UVB_sens_prot"/>
    <property type="match status" value="1"/>
</dbReference>
<dbReference type="GO" id="GO:0016020">
    <property type="term" value="C:membrane"/>
    <property type="evidence" value="ECO:0007669"/>
    <property type="project" value="UniProtKB-SubCell"/>
</dbReference>